<name>A0AAX6BTH5_PRIMG</name>
<dbReference type="AlphaFoldDB" id="A0AAX6BTH5"/>
<comment type="caution">
    <text evidence="2">The sequence shown here is derived from an EMBL/GenBank/DDBJ whole genome shotgun (WGS) entry which is preliminary data.</text>
</comment>
<dbReference type="RefSeq" id="WP_047933946.1">
    <property type="nucleotide sequence ID" value="NZ_BSYK01000007.1"/>
</dbReference>
<protein>
    <recommendedName>
        <fullName evidence="1">Endospore appendages core domain-containing protein</fullName>
    </recommendedName>
</protein>
<accession>A0AAX6BTH5</accession>
<proteinExistence type="predicted"/>
<dbReference type="EMBL" id="BSYK01000007">
    <property type="protein sequence ID" value="GMG77020.1"/>
    <property type="molecule type" value="Genomic_DNA"/>
</dbReference>
<evidence type="ECO:0000313" key="3">
    <source>
        <dbReference type="Proteomes" id="UP001165240"/>
    </source>
</evidence>
<evidence type="ECO:0000259" key="1">
    <source>
        <dbReference type="Pfam" id="PF13157"/>
    </source>
</evidence>
<dbReference type="Proteomes" id="UP001165240">
    <property type="component" value="Unassembled WGS sequence"/>
</dbReference>
<dbReference type="Pfam" id="PF13157">
    <property type="entry name" value="Enas"/>
    <property type="match status" value="1"/>
</dbReference>
<organism evidence="2 3">
    <name type="scientific">Priestia megaterium</name>
    <name type="common">Bacillus megaterium</name>
    <dbReference type="NCBI Taxonomy" id="1404"/>
    <lineage>
        <taxon>Bacteria</taxon>
        <taxon>Bacillati</taxon>
        <taxon>Bacillota</taxon>
        <taxon>Bacilli</taxon>
        <taxon>Bacillales</taxon>
        <taxon>Bacillaceae</taxon>
        <taxon>Priestia</taxon>
    </lineage>
</organism>
<gene>
    <name evidence="2" type="ORF">ShirakiTB12_54890</name>
</gene>
<sequence>MSCNSDYNSAILGNCSRGNDYVKDQLCCQFSIAAGADETIYEAINETVIASFILKNSGTFPFDVTATNSAGTTVLTETLAPGQCLMRTIDNLGAISIAGPVAPAGPAKGELDIVVRYQLDS</sequence>
<dbReference type="InterPro" id="IPR025055">
    <property type="entry name" value="Ena_core"/>
</dbReference>
<evidence type="ECO:0000313" key="2">
    <source>
        <dbReference type="EMBL" id="GMG77020.1"/>
    </source>
</evidence>
<feature type="domain" description="Endospore appendages core" evidence="1">
    <location>
        <begin position="14"/>
        <end position="119"/>
    </location>
</feature>
<reference evidence="2" key="1">
    <citation type="journal article" date="2024" name="Appl Microbiol">
        <title>Effect of kuratsuki Bacillus and Priestia on Taste of Sake.</title>
        <authorList>
            <person name="Kobayashi K."/>
            <person name="Nishida H."/>
        </authorList>
    </citation>
    <scope>NUCLEOTIDE SEQUENCE</scope>
    <source>
        <strain evidence="2">B-12</strain>
    </source>
</reference>